<dbReference type="EnsemblProtists" id="EOD15113">
    <property type="protein sequence ID" value="EOD15113"/>
    <property type="gene ID" value="EMIHUDRAFT_119490"/>
</dbReference>
<dbReference type="PaxDb" id="2903-EOD15113"/>
<dbReference type="KEGG" id="ehx:EMIHUDRAFT_109611"/>
<accession>A0A0D3IV28</accession>
<evidence type="ECO:0008006" key="3">
    <source>
        <dbReference type="Google" id="ProtNLM"/>
    </source>
</evidence>
<organism evidence="1 2">
    <name type="scientific">Emiliania huxleyi (strain CCMP1516)</name>
    <dbReference type="NCBI Taxonomy" id="280463"/>
    <lineage>
        <taxon>Eukaryota</taxon>
        <taxon>Haptista</taxon>
        <taxon>Haptophyta</taxon>
        <taxon>Prymnesiophyceae</taxon>
        <taxon>Isochrysidales</taxon>
        <taxon>Noelaerhabdaceae</taxon>
        <taxon>Emiliania</taxon>
    </lineage>
</organism>
<proteinExistence type="predicted"/>
<dbReference type="GeneID" id="17283087"/>
<dbReference type="AlphaFoldDB" id="A0A0D3IV28"/>
<keyword evidence="2" id="KW-1185">Reference proteome</keyword>
<reference evidence="2" key="1">
    <citation type="journal article" date="2013" name="Nature">
        <title>Pan genome of the phytoplankton Emiliania underpins its global distribution.</title>
        <authorList>
            <person name="Read B.A."/>
            <person name="Kegel J."/>
            <person name="Klute M.J."/>
            <person name="Kuo A."/>
            <person name="Lefebvre S.C."/>
            <person name="Maumus F."/>
            <person name="Mayer C."/>
            <person name="Miller J."/>
            <person name="Monier A."/>
            <person name="Salamov A."/>
            <person name="Young J."/>
            <person name="Aguilar M."/>
            <person name="Claverie J.M."/>
            <person name="Frickenhaus S."/>
            <person name="Gonzalez K."/>
            <person name="Herman E.K."/>
            <person name="Lin Y.C."/>
            <person name="Napier J."/>
            <person name="Ogata H."/>
            <person name="Sarno A.F."/>
            <person name="Shmutz J."/>
            <person name="Schroeder D."/>
            <person name="de Vargas C."/>
            <person name="Verret F."/>
            <person name="von Dassow P."/>
            <person name="Valentin K."/>
            <person name="Van de Peer Y."/>
            <person name="Wheeler G."/>
            <person name="Dacks J.B."/>
            <person name="Delwiche C.F."/>
            <person name="Dyhrman S.T."/>
            <person name="Glockner G."/>
            <person name="John U."/>
            <person name="Richards T."/>
            <person name="Worden A.Z."/>
            <person name="Zhang X."/>
            <person name="Grigoriev I.V."/>
            <person name="Allen A.E."/>
            <person name="Bidle K."/>
            <person name="Borodovsky M."/>
            <person name="Bowler C."/>
            <person name="Brownlee C."/>
            <person name="Cock J.M."/>
            <person name="Elias M."/>
            <person name="Gladyshev V.N."/>
            <person name="Groth M."/>
            <person name="Guda C."/>
            <person name="Hadaegh A."/>
            <person name="Iglesias-Rodriguez M.D."/>
            <person name="Jenkins J."/>
            <person name="Jones B.M."/>
            <person name="Lawson T."/>
            <person name="Leese F."/>
            <person name="Lindquist E."/>
            <person name="Lobanov A."/>
            <person name="Lomsadze A."/>
            <person name="Malik S.B."/>
            <person name="Marsh M.E."/>
            <person name="Mackinder L."/>
            <person name="Mock T."/>
            <person name="Mueller-Roeber B."/>
            <person name="Pagarete A."/>
            <person name="Parker M."/>
            <person name="Probert I."/>
            <person name="Quesneville H."/>
            <person name="Raines C."/>
            <person name="Rensing S.A."/>
            <person name="Riano-Pachon D.M."/>
            <person name="Richier S."/>
            <person name="Rokitta S."/>
            <person name="Shiraiwa Y."/>
            <person name="Soanes D.M."/>
            <person name="van der Giezen M."/>
            <person name="Wahlund T.M."/>
            <person name="Williams B."/>
            <person name="Wilson W."/>
            <person name="Wolfe G."/>
            <person name="Wurch L.L."/>
        </authorList>
    </citation>
    <scope>NUCLEOTIDE SEQUENCE</scope>
</reference>
<dbReference type="KEGG" id="ehx:EMIHUDRAFT_119490"/>
<dbReference type="HOGENOM" id="CLU_1013491_0_0_1"/>
<name>A0A0D3IV28_EMIH1</name>
<dbReference type="Proteomes" id="UP000013827">
    <property type="component" value="Unassembled WGS sequence"/>
</dbReference>
<dbReference type="EnsemblProtists" id="EOD37817">
    <property type="protein sequence ID" value="EOD37817"/>
    <property type="gene ID" value="EMIHUDRAFT_109611"/>
</dbReference>
<dbReference type="RefSeq" id="XP_005790246.1">
    <property type="nucleotide sequence ID" value="XM_005790189.1"/>
</dbReference>
<protein>
    <recommendedName>
        <fullName evidence="3">Glycosyltransferase family 92 protein</fullName>
    </recommendedName>
</protein>
<evidence type="ECO:0000313" key="2">
    <source>
        <dbReference type="Proteomes" id="UP000013827"/>
    </source>
</evidence>
<dbReference type="GeneID" id="17261255"/>
<dbReference type="RefSeq" id="XP_005767542.1">
    <property type="nucleotide sequence ID" value="XM_005767485.1"/>
</dbReference>
<evidence type="ECO:0000313" key="1">
    <source>
        <dbReference type="EnsemblProtists" id="EOD15113"/>
    </source>
</evidence>
<reference evidence="1" key="2">
    <citation type="submission" date="2024-10" db="UniProtKB">
        <authorList>
            <consortium name="EnsemblProtists"/>
        </authorList>
    </citation>
    <scope>IDENTIFICATION</scope>
</reference>
<sequence length="275" mass="30576">MVAPNDLLGHWLAHYAALGIDFRQRSRVILHTGGVGAEQARAARQLLSEYGVPADLAVNWSSALKMRAAEAYLRSLPPSGYLVWADSDEFMRYPCALAEASRSDKVAVLSSMVERVSLPWRLRPPTPGQRLNASYPRRCLVTACLISEAGVGVATKKPALIPATSQTRLARAPSPHSVTDRLGRRMRPTSSHHLACVDDATGELKHCKMDLKLKAVFDHFRFTGSTMRLLSEKTRQKFHAVRKYEAEALMFARDRSGGWSFSNESIRALSRVCWT</sequence>